<evidence type="ECO:0000313" key="2">
    <source>
        <dbReference type="EMBL" id="MXN66618.1"/>
    </source>
</evidence>
<proteinExistence type="predicted"/>
<name>A0A7X3LX16_9HYPH</name>
<protein>
    <recommendedName>
        <fullName evidence="1">Alpha-L-glutamate ligase-related protein ATP-grasp domain-containing protein</fullName>
    </recommendedName>
</protein>
<evidence type="ECO:0000313" key="3">
    <source>
        <dbReference type="Proteomes" id="UP000433101"/>
    </source>
</evidence>
<dbReference type="EMBL" id="WUMV01000008">
    <property type="protein sequence ID" value="MXN66618.1"/>
    <property type="molecule type" value="Genomic_DNA"/>
</dbReference>
<evidence type="ECO:0000259" key="1">
    <source>
        <dbReference type="Pfam" id="PF14397"/>
    </source>
</evidence>
<feature type="domain" description="Alpha-L-glutamate ligase-related protein ATP-grasp" evidence="1">
    <location>
        <begin position="99"/>
        <end position="360"/>
    </location>
</feature>
<dbReference type="SUPFAM" id="SSF56059">
    <property type="entry name" value="Glutathione synthetase ATP-binding domain-like"/>
    <property type="match status" value="1"/>
</dbReference>
<sequence>MSEPISNPRPPTKNRSSLLRPLRRVYRILSEEFPVYFRTGDRKPLMTQVADILHLWRLYRYIPYQYVKHGLFRRSFGAEIARYLPPELLHRTREAANAGGDRTLIQDKLAFEERLALAGTPSARTLYRLKDRLIFDREGCPVTFGEFASGIEDLHLPRGIIVKPRGGGSGSAIFRMRVEDGKLLHEGAALSDKEFFHLVFMTNNGFYWDEFLVQETIVQHADMERFNPTSVNTVRIDTLIGDNGRVEFNAAAIKIGAPGAITDNVSNGGVTAGIDLATGRLDRSARTDAKFGGGYFDLCERYSMSPDTLQIPFWDEVLRIVTKAAEVMLPFRSLGWDIAISKDGPVIIETNYDYGVDILQEHAGGYLDRPLGRAYIEKFAENKQALADVLGKVERKGTAFERVAAD</sequence>
<dbReference type="AlphaFoldDB" id="A0A7X3LX16"/>
<keyword evidence="3" id="KW-1185">Reference proteome</keyword>
<organism evidence="2 3">
    <name type="scientific">Stappia sediminis</name>
    <dbReference type="NCBI Taxonomy" id="2692190"/>
    <lineage>
        <taxon>Bacteria</taxon>
        <taxon>Pseudomonadati</taxon>
        <taxon>Pseudomonadota</taxon>
        <taxon>Alphaproteobacteria</taxon>
        <taxon>Hyphomicrobiales</taxon>
        <taxon>Stappiaceae</taxon>
        <taxon>Stappia</taxon>
    </lineage>
</organism>
<dbReference type="Proteomes" id="UP000433101">
    <property type="component" value="Unassembled WGS sequence"/>
</dbReference>
<dbReference type="Pfam" id="PF14397">
    <property type="entry name" value="ATPgrasp_ST"/>
    <property type="match status" value="1"/>
</dbReference>
<accession>A0A7X3LX16</accession>
<dbReference type="RefSeq" id="WP_160776868.1">
    <property type="nucleotide sequence ID" value="NZ_WUMV01000008.1"/>
</dbReference>
<comment type="caution">
    <text evidence="2">The sequence shown here is derived from an EMBL/GenBank/DDBJ whole genome shotgun (WGS) entry which is preliminary data.</text>
</comment>
<gene>
    <name evidence="2" type="ORF">GR183_17005</name>
</gene>
<dbReference type="Gene3D" id="3.30.470.20">
    <property type="entry name" value="ATP-grasp fold, B domain"/>
    <property type="match status" value="1"/>
</dbReference>
<dbReference type="InterPro" id="IPR039523">
    <property type="entry name" value="RimK-rel_E_lig_ATP-grasp"/>
</dbReference>
<reference evidence="2 3" key="1">
    <citation type="submission" date="2019-12" db="EMBL/GenBank/DDBJ databases">
        <authorList>
            <person name="Li M."/>
        </authorList>
    </citation>
    <scope>NUCLEOTIDE SEQUENCE [LARGE SCALE GENOMIC DNA]</scope>
    <source>
        <strain evidence="2 3">GBMRC 2046</strain>
    </source>
</reference>